<organism evidence="2 3">
    <name type="scientific">Lunatimonas lonarensis</name>
    <dbReference type="NCBI Taxonomy" id="1232681"/>
    <lineage>
        <taxon>Bacteria</taxon>
        <taxon>Pseudomonadati</taxon>
        <taxon>Bacteroidota</taxon>
        <taxon>Cytophagia</taxon>
        <taxon>Cytophagales</taxon>
        <taxon>Cyclobacteriaceae</taxon>
    </lineage>
</organism>
<protein>
    <submittedName>
        <fullName evidence="2">Uncharacterized protein</fullName>
    </submittedName>
</protein>
<comment type="caution">
    <text evidence="2">The sequence shown here is derived from an EMBL/GenBank/DDBJ whole genome shotgun (WGS) entry which is preliminary data.</text>
</comment>
<sequence length="97" mass="11273">MGLFCLFFNLGNALGQSDKERSYSDVIRVEEPSQSTKEVTSDYSVIKREQPEKPEEGRDYSSFREKGTSDERDNKQEGKSTLSFNLFLYVIDKFREN</sequence>
<proteinExistence type="predicted"/>
<keyword evidence="3" id="KW-1185">Reference proteome</keyword>
<dbReference type="Proteomes" id="UP000013909">
    <property type="component" value="Unassembled WGS sequence"/>
</dbReference>
<name>R7ZW97_9BACT</name>
<evidence type="ECO:0000313" key="3">
    <source>
        <dbReference type="Proteomes" id="UP000013909"/>
    </source>
</evidence>
<reference evidence="2 3" key="1">
    <citation type="submission" date="2013-02" db="EMBL/GenBank/DDBJ databases">
        <title>A novel strain isolated from Lonar lake, Maharashtra, India.</title>
        <authorList>
            <person name="Singh A."/>
        </authorList>
    </citation>
    <scope>NUCLEOTIDE SEQUENCE [LARGE SCALE GENOMIC DNA]</scope>
    <source>
        <strain evidence="2 3">AK24</strain>
    </source>
</reference>
<feature type="compositionally biased region" description="Polar residues" evidence="1">
    <location>
        <begin position="32"/>
        <end position="43"/>
    </location>
</feature>
<feature type="region of interest" description="Disordered" evidence="1">
    <location>
        <begin position="28"/>
        <end position="77"/>
    </location>
</feature>
<dbReference type="AlphaFoldDB" id="R7ZW97"/>
<feature type="compositionally biased region" description="Basic and acidic residues" evidence="1">
    <location>
        <begin position="45"/>
        <end position="77"/>
    </location>
</feature>
<evidence type="ECO:0000313" key="2">
    <source>
        <dbReference type="EMBL" id="EON78420.1"/>
    </source>
</evidence>
<accession>R7ZW97</accession>
<evidence type="ECO:0000256" key="1">
    <source>
        <dbReference type="SAM" id="MobiDB-lite"/>
    </source>
</evidence>
<dbReference type="STRING" id="1232681.ADIS_1031"/>
<gene>
    <name evidence="2" type="ORF">ADIS_1031</name>
</gene>
<dbReference type="EMBL" id="AQHR01000035">
    <property type="protein sequence ID" value="EON78420.1"/>
    <property type="molecule type" value="Genomic_DNA"/>
</dbReference>